<proteinExistence type="predicted"/>
<organism evidence="3">
    <name type="scientific">Laccaria bicolor (strain S238N-H82 / ATCC MYA-4686)</name>
    <name type="common">Bicoloured deceiver</name>
    <name type="synonym">Laccaria laccata var. bicolor</name>
    <dbReference type="NCBI Taxonomy" id="486041"/>
    <lineage>
        <taxon>Eukaryota</taxon>
        <taxon>Fungi</taxon>
        <taxon>Dikarya</taxon>
        <taxon>Basidiomycota</taxon>
        <taxon>Agaricomycotina</taxon>
        <taxon>Agaricomycetes</taxon>
        <taxon>Agaricomycetidae</taxon>
        <taxon>Agaricales</taxon>
        <taxon>Agaricineae</taxon>
        <taxon>Hydnangiaceae</taxon>
        <taxon>Laccaria</taxon>
    </lineage>
</organism>
<gene>
    <name evidence="2" type="ORF">LACBIDRAFT_313115</name>
</gene>
<dbReference type="GeneID" id="6084289"/>
<evidence type="ECO:0000313" key="3">
    <source>
        <dbReference type="Proteomes" id="UP000001194"/>
    </source>
</evidence>
<accession>B0DXK5</accession>
<keyword evidence="3" id="KW-1185">Reference proteome</keyword>
<dbReference type="Proteomes" id="UP000001194">
    <property type="component" value="Unassembled WGS sequence"/>
</dbReference>
<protein>
    <submittedName>
        <fullName evidence="2">Predicted protein</fullName>
    </submittedName>
</protein>
<reference evidence="2 3" key="1">
    <citation type="journal article" date="2008" name="Nature">
        <title>The genome of Laccaria bicolor provides insights into mycorrhizal symbiosis.</title>
        <authorList>
            <person name="Martin F."/>
            <person name="Aerts A."/>
            <person name="Ahren D."/>
            <person name="Brun A."/>
            <person name="Danchin E.G.J."/>
            <person name="Duchaussoy F."/>
            <person name="Gibon J."/>
            <person name="Kohler A."/>
            <person name="Lindquist E."/>
            <person name="Pereda V."/>
            <person name="Salamov A."/>
            <person name="Shapiro H.J."/>
            <person name="Wuyts J."/>
            <person name="Blaudez D."/>
            <person name="Buee M."/>
            <person name="Brokstein P."/>
            <person name="Canbaeck B."/>
            <person name="Cohen D."/>
            <person name="Courty P.E."/>
            <person name="Coutinho P.M."/>
            <person name="Delaruelle C."/>
            <person name="Detter J.C."/>
            <person name="Deveau A."/>
            <person name="DiFazio S."/>
            <person name="Duplessis S."/>
            <person name="Fraissinet-Tachet L."/>
            <person name="Lucic E."/>
            <person name="Frey-Klett P."/>
            <person name="Fourrey C."/>
            <person name="Feussner I."/>
            <person name="Gay G."/>
            <person name="Grimwood J."/>
            <person name="Hoegger P.J."/>
            <person name="Jain P."/>
            <person name="Kilaru S."/>
            <person name="Labbe J."/>
            <person name="Lin Y.C."/>
            <person name="Legue V."/>
            <person name="Le Tacon F."/>
            <person name="Marmeisse R."/>
            <person name="Melayah D."/>
            <person name="Montanini B."/>
            <person name="Muratet M."/>
            <person name="Nehls U."/>
            <person name="Niculita-Hirzel H."/>
            <person name="Oudot-Le Secq M.P."/>
            <person name="Peter M."/>
            <person name="Quesneville H."/>
            <person name="Rajashekar B."/>
            <person name="Reich M."/>
            <person name="Rouhier N."/>
            <person name="Schmutz J."/>
            <person name="Yin T."/>
            <person name="Chalot M."/>
            <person name="Henrissat B."/>
            <person name="Kuees U."/>
            <person name="Lucas S."/>
            <person name="Van de Peer Y."/>
            <person name="Podila G.K."/>
            <person name="Polle A."/>
            <person name="Pukkila P.J."/>
            <person name="Richardson P.M."/>
            <person name="Rouze P."/>
            <person name="Sanders I.R."/>
            <person name="Stajich J.E."/>
            <person name="Tunlid A."/>
            <person name="Tuskan G."/>
            <person name="Grigoriev I.V."/>
        </authorList>
    </citation>
    <scope>NUCLEOTIDE SEQUENCE [LARGE SCALE GENOMIC DNA]</scope>
    <source>
        <strain evidence="3">S238N-H82 / ATCC MYA-4686</strain>
    </source>
</reference>
<evidence type="ECO:0000256" key="1">
    <source>
        <dbReference type="SAM" id="MobiDB-lite"/>
    </source>
</evidence>
<feature type="region of interest" description="Disordered" evidence="1">
    <location>
        <begin position="133"/>
        <end position="159"/>
    </location>
</feature>
<dbReference type="OrthoDB" id="3066663at2759"/>
<sequence>MHAAAEAPLADDGGILPPPQFLSVDVAPPPCSVVDEALSETPVIIIGPSSRPLKIYSSTAAAIANFKPTPREIICGIAPHVFDEYKRRHGKPSRSHSKRRRSAEPRTGGKPSPLRGSAVISWDECSIYVESEQRVEETGAPSRSGDLKDECPAVPKSGETLVSTQETKSSEDKRLKVTSIIPSRPPPKHDKNLCLRRFRFDIFKLTTGPQNLRRKIQSWASTRLPFLSLSFLYYPFCSLQHLLHSIAREIDSCYLGVQTTSQI</sequence>
<evidence type="ECO:0000313" key="2">
    <source>
        <dbReference type="EMBL" id="EDR00695.1"/>
    </source>
</evidence>
<dbReference type="RefSeq" id="XP_001888704.1">
    <property type="nucleotide sequence ID" value="XM_001888669.1"/>
</dbReference>
<dbReference type="HOGENOM" id="CLU_092501_0_0_1"/>
<name>B0DXK5_LACBS</name>
<dbReference type="AlphaFoldDB" id="B0DXK5"/>
<dbReference type="InParanoid" id="B0DXK5"/>
<feature type="compositionally biased region" description="Basic residues" evidence="1">
    <location>
        <begin position="87"/>
        <end position="101"/>
    </location>
</feature>
<feature type="region of interest" description="Disordered" evidence="1">
    <location>
        <begin position="85"/>
        <end position="117"/>
    </location>
</feature>
<dbReference type="KEGG" id="lbc:LACBIDRAFT_313115"/>
<dbReference type="EMBL" id="DS547147">
    <property type="protein sequence ID" value="EDR00695.1"/>
    <property type="molecule type" value="Genomic_DNA"/>
</dbReference>